<organism evidence="3 4">
    <name type="scientific">Candidatus Lloydbacteria bacterium RIFCSPHIGHO2_02_FULL_54_17</name>
    <dbReference type="NCBI Taxonomy" id="1798664"/>
    <lineage>
        <taxon>Bacteria</taxon>
        <taxon>Candidatus Lloydiibacteriota</taxon>
    </lineage>
</organism>
<sequence length="113" mass="12764">MFPRYKYLSLLLLFVLLPPLSSCTGNPEDDPQIKKRAEPEVSVPAMPPPIVEREDLGNVLMLATTARGGDRIVTSGRWVVESANVFPFRDLKEGDWVDLLTVRMDEKNRLVPQ</sequence>
<protein>
    <recommendedName>
        <fullName evidence="5">DUF5666 domain-containing protein</fullName>
    </recommendedName>
</protein>
<evidence type="ECO:0000256" key="1">
    <source>
        <dbReference type="SAM" id="MobiDB-lite"/>
    </source>
</evidence>
<evidence type="ECO:0000313" key="4">
    <source>
        <dbReference type="Proteomes" id="UP000178636"/>
    </source>
</evidence>
<gene>
    <name evidence="3" type="ORF">A3C93_00890</name>
</gene>
<comment type="caution">
    <text evidence="3">The sequence shown here is derived from an EMBL/GenBank/DDBJ whole genome shotgun (WGS) entry which is preliminary data.</text>
</comment>
<dbReference type="AlphaFoldDB" id="A0A1G2DDD1"/>
<evidence type="ECO:0008006" key="5">
    <source>
        <dbReference type="Google" id="ProtNLM"/>
    </source>
</evidence>
<keyword evidence="2" id="KW-0732">Signal</keyword>
<name>A0A1G2DDD1_9BACT</name>
<evidence type="ECO:0000256" key="2">
    <source>
        <dbReference type="SAM" id="SignalP"/>
    </source>
</evidence>
<proteinExistence type="predicted"/>
<dbReference type="EMBL" id="MHLO01000032">
    <property type="protein sequence ID" value="OGZ11543.1"/>
    <property type="molecule type" value="Genomic_DNA"/>
</dbReference>
<feature type="region of interest" description="Disordered" evidence="1">
    <location>
        <begin position="23"/>
        <end position="48"/>
    </location>
</feature>
<feature type="chain" id="PRO_5009582532" description="DUF5666 domain-containing protein" evidence="2">
    <location>
        <begin position="25"/>
        <end position="113"/>
    </location>
</feature>
<dbReference type="Proteomes" id="UP000178636">
    <property type="component" value="Unassembled WGS sequence"/>
</dbReference>
<accession>A0A1G2DDD1</accession>
<evidence type="ECO:0000313" key="3">
    <source>
        <dbReference type="EMBL" id="OGZ11543.1"/>
    </source>
</evidence>
<feature type="signal peptide" evidence="2">
    <location>
        <begin position="1"/>
        <end position="24"/>
    </location>
</feature>
<reference evidence="3 4" key="1">
    <citation type="journal article" date="2016" name="Nat. Commun.">
        <title>Thousands of microbial genomes shed light on interconnected biogeochemical processes in an aquifer system.</title>
        <authorList>
            <person name="Anantharaman K."/>
            <person name="Brown C.T."/>
            <person name="Hug L.A."/>
            <person name="Sharon I."/>
            <person name="Castelle C.J."/>
            <person name="Probst A.J."/>
            <person name="Thomas B.C."/>
            <person name="Singh A."/>
            <person name="Wilkins M.J."/>
            <person name="Karaoz U."/>
            <person name="Brodie E.L."/>
            <person name="Williams K.H."/>
            <person name="Hubbard S.S."/>
            <person name="Banfield J.F."/>
        </authorList>
    </citation>
    <scope>NUCLEOTIDE SEQUENCE [LARGE SCALE GENOMIC DNA]</scope>
</reference>